<feature type="domain" description="FAD-binding FR-type" evidence="4">
    <location>
        <begin position="1"/>
        <end position="94"/>
    </location>
</feature>
<evidence type="ECO:0000313" key="7">
    <source>
        <dbReference type="Proteomes" id="UP001158986"/>
    </source>
</evidence>
<dbReference type="CDD" id="cd06186">
    <property type="entry name" value="NOX_Duox_like_FAD_NADP"/>
    <property type="match status" value="1"/>
</dbReference>
<dbReference type="InterPro" id="IPR039261">
    <property type="entry name" value="FNR_nucleotide-bd"/>
</dbReference>
<dbReference type="EMBL" id="CAKKTJ010000335">
    <property type="protein sequence ID" value="CAH0482712.1"/>
    <property type="molecule type" value="Genomic_DNA"/>
</dbReference>
<dbReference type="AlphaFoldDB" id="A0AAU9LET3"/>
<keyword evidence="7" id="KW-1185">Reference proteome</keyword>
<dbReference type="InterPro" id="IPR013121">
    <property type="entry name" value="Fe_red_NAD-bd_6"/>
</dbReference>
<dbReference type="PROSITE" id="PS51384">
    <property type="entry name" value="FAD_FR"/>
    <property type="match status" value="1"/>
</dbReference>
<organism evidence="5 8">
    <name type="scientific">Peronospora belbahrii</name>
    <dbReference type="NCBI Taxonomy" id="622444"/>
    <lineage>
        <taxon>Eukaryota</taxon>
        <taxon>Sar</taxon>
        <taxon>Stramenopiles</taxon>
        <taxon>Oomycota</taxon>
        <taxon>Peronosporomycetes</taxon>
        <taxon>Peronosporales</taxon>
        <taxon>Peronosporaceae</taxon>
        <taxon>Peronospora</taxon>
    </lineage>
</organism>
<dbReference type="Pfam" id="PF08030">
    <property type="entry name" value="NAD_binding_6"/>
    <property type="match status" value="1"/>
</dbReference>
<dbReference type="InterPro" id="IPR017927">
    <property type="entry name" value="FAD-bd_FR_type"/>
</dbReference>
<evidence type="ECO:0000259" key="4">
    <source>
        <dbReference type="PROSITE" id="PS51384"/>
    </source>
</evidence>
<dbReference type="Gene3D" id="2.40.30.10">
    <property type="entry name" value="Translation factors"/>
    <property type="match status" value="1"/>
</dbReference>
<sequence>MTMMSNQVVQLELRRSIMVGSDFVPGQYVYIKVDTIGNEWHPFSISSSPLCNRHSFVLNVKVQGSFTSQLLRLVKKQQLHTIHVDGYYGSEIKLAPHMVFIAGGSGMTPFLSLLDHLKTLGNIHDQDEMLTDECELPRTLWVIWTCRDLELLEAYAKLLDAVNRCSRWKCKIWLHHTYTDENRCTSSDDDCQTEPDDMSEDSSPRAQRFYPVSLNRHAFSGHSYMLGLPLFVSTALGCLLLILCVFRLKEFSSKSFTRRLLLLGAGTLGALLGATFVLSFMQRRNARKSSQDSDGVMDIAMDEMEIASLDVMSPITPSTPRSMPSPAQSLLHCSFLIEKERPDLGLRLRIVHKEIREHYGMNAEVALLISGPADLQRDALLQARELVEPAFAIHEKSFLL</sequence>
<dbReference type="PRINTS" id="PR00410">
    <property type="entry name" value="PHEHYDRXLASE"/>
</dbReference>
<keyword evidence="3" id="KW-0472">Membrane</keyword>
<dbReference type="PANTHER" id="PTHR11972">
    <property type="entry name" value="NADPH OXIDASE"/>
    <property type="match status" value="1"/>
</dbReference>
<accession>A0AAU9LET3</accession>
<dbReference type="Proteomes" id="UP001160483">
    <property type="component" value="Unassembled WGS sequence"/>
</dbReference>
<evidence type="ECO:0000313" key="8">
    <source>
        <dbReference type="Proteomes" id="UP001160483"/>
    </source>
</evidence>
<name>A0AAU9LET3_9STRA</name>
<keyword evidence="3" id="KW-0812">Transmembrane</keyword>
<dbReference type="GO" id="GO:0005886">
    <property type="term" value="C:plasma membrane"/>
    <property type="evidence" value="ECO:0007669"/>
    <property type="project" value="TreeGrafter"/>
</dbReference>
<gene>
    <name evidence="6" type="ORF">PBS001_LOCUS3549</name>
    <name evidence="5" type="ORF">PBS003_LOCUS9293</name>
</gene>
<feature type="region of interest" description="Disordered" evidence="2">
    <location>
        <begin position="183"/>
        <end position="204"/>
    </location>
</feature>
<keyword evidence="3" id="KW-1133">Transmembrane helix</keyword>
<feature type="transmembrane region" description="Helical" evidence="3">
    <location>
        <begin position="260"/>
        <end position="281"/>
    </location>
</feature>
<evidence type="ECO:0000313" key="5">
    <source>
        <dbReference type="EMBL" id="CAH0482712.1"/>
    </source>
</evidence>
<evidence type="ECO:0000256" key="3">
    <source>
        <dbReference type="SAM" id="Phobius"/>
    </source>
</evidence>
<dbReference type="Gene3D" id="3.40.50.80">
    <property type="entry name" value="Nucleotide-binding domain of ferredoxin-NADP reductase (FNR) module"/>
    <property type="match status" value="1"/>
</dbReference>
<comment type="caution">
    <text evidence="5">The sequence shown here is derived from an EMBL/GenBank/DDBJ whole genome shotgun (WGS) entry which is preliminary data.</text>
</comment>
<dbReference type="SUPFAM" id="SSF52343">
    <property type="entry name" value="Ferredoxin reductase-like, C-terminal NADP-linked domain"/>
    <property type="match status" value="1"/>
</dbReference>
<evidence type="ECO:0000256" key="2">
    <source>
        <dbReference type="SAM" id="MobiDB-lite"/>
    </source>
</evidence>
<dbReference type="EMBL" id="CAKLCB010000212">
    <property type="protein sequence ID" value="CAH0516912.1"/>
    <property type="molecule type" value="Genomic_DNA"/>
</dbReference>
<feature type="transmembrane region" description="Helical" evidence="3">
    <location>
        <begin position="224"/>
        <end position="248"/>
    </location>
</feature>
<keyword evidence="1" id="KW-0560">Oxidoreductase</keyword>
<dbReference type="PANTHER" id="PTHR11972:SF193">
    <property type="entry name" value="FAD-BINDING FR-TYPE DOMAIN-CONTAINING PROTEIN"/>
    <property type="match status" value="1"/>
</dbReference>
<protein>
    <recommendedName>
        <fullName evidence="4">FAD-binding FR-type domain-containing protein</fullName>
    </recommendedName>
</protein>
<evidence type="ECO:0000256" key="1">
    <source>
        <dbReference type="ARBA" id="ARBA00023002"/>
    </source>
</evidence>
<dbReference type="InterPro" id="IPR050369">
    <property type="entry name" value="RBOH/FRE"/>
</dbReference>
<dbReference type="InterPro" id="IPR017938">
    <property type="entry name" value="Riboflavin_synthase-like_b-brl"/>
</dbReference>
<dbReference type="SUPFAM" id="SSF63380">
    <property type="entry name" value="Riboflavin synthase domain-like"/>
    <property type="match status" value="1"/>
</dbReference>
<evidence type="ECO:0000313" key="6">
    <source>
        <dbReference type="EMBL" id="CAH0516912.1"/>
    </source>
</evidence>
<reference evidence="5 7" key="1">
    <citation type="submission" date="2021-11" db="EMBL/GenBank/DDBJ databases">
        <authorList>
            <person name="Islam A."/>
            <person name="Islam S."/>
            <person name="Flora M.S."/>
            <person name="Rahman M."/>
            <person name="Ziaur R.M."/>
            <person name="Epstein J.H."/>
            <person name="Hassan M."/>
            <person name="Klassen M."/>
            <person name="Woodard K."/>
            <person name="Webb A."/>
            <person name="Webby R.J."/>
            <person name="El Zowalaty M.E."/>
        </authorList>
    </citation>
    <scope>NUCLEOTIDE SEQUENCE</scope>
    <source>
        <strain evidence="6">Pbs1</strain>
        <strain evidence="5">Pbs3</strain>
    </source>
</reference>
<dbReference type="InterPro" id="IPR013112">
    <property type="entry name" value="FAD-bd_8"/>
</dbReference>
<dbReference type="GO" id="GO:0016491">
    <property type="term" value="F:oxidoreductase activity"/>
    <property type="evidence" value="ECO:0007669"/>
    <property type="project" value="UniProtKB-KW"/>
</dbReference>
<proteinExistence type="predicted"/>
<dbReference type="Pfam" id="PF08022">
    <property type="entry name" value="FAD_binding_8"/>
    <property type="match status" value="1"/>
</dbReference>
<dbReference type="Proteomes" id="UP001158986">
    <property type="component" value="Unassembled WGS sequence"/>
</dbReference>
<feature type="compositionally biased region" description="Acidic residues" evidence="2">
    <location>
        <begin position="187"/>
        <end position="200"/>
    </location>
</feature>